<comment type="subcellular location">
    <subcellularLocation>
        <location evidence="1">Endoplasmic reticulum membrane</location>
        <topology evidence="1">Multi-pass membrane protein</topology>
    </subcellularLocation>
</comment>
<keyword evidence="7 9" id="KW-1133">Transmembrane helix</keyword>
<comment type="similarity">
    <text evidence="3">Belongs to the PIGU family.</text>
</comment>
<accession>K8F7N3</accession>
<dbReference type="InterPro" id="IPR009600">
    <property type="entry name" value="PIG-U"/>
</dbReference>
<dbReference type="eggNOG" id="KOG2552">
    <property type="taxonomic scope" value="Eukaryota"/>
</dbReference>
<dbReference type="STRING" id="41875.K8F7N3"/>
<dbReference type="GO" id="GO:0006506">
    <property type="term" value="P:GPI anchor biosynthetic process"/>
    <property type="evidence" value="ECO:0007669"/>
    <property type="project" value="UniProtKB-UniPathway"/>
</dbReference>
<feature type="transmembrane region" description="Helical" evidence="9">
    <location>
        <begin position="399"/>
        <end position="417"/>
    </location>
</feature>
<dbReference type="EMBL" id="FO082271">
    <property type="protein sequence ID" value="CCO17608.1"/>
    <property type="molecule type" value="Genomic_DNA"/>
</dbReference>
<dbReference type="Proteomes" id="UP000198341">
    <property type="component" value="Chromosome 8"/>
</dbReference>
<organism evidence="10 11">
    <name type="scientific">Bathycoccus prasinos</name>
    <dbReference type="NCBI Taxonomy" id="41875"/>
    <lineage>
        <taxon>Eukaryota</taxon>
        <taxon>Viridiplantae</taxon>
        <taxon>Chlorophyta</taxon>
        <taxon>Mamiellophyceae</taxon>
        <taxon>Mamiellales</taxon>
        <taxon>Bathycoccaceae</taxon>
        <taxon>Bathycoccus</taxon>
    </lineage>
</organism>
<dbReference type="PANTHER" id="PTHR13121">
    <property type="entry name" value="GPI TRANSAMIDASE COMPONENT PIG-U"/>
    <property type="match status" value="1"/>
</dbReference>
<evidence type="ECO:0000256" key="7">
    <source>
        <dbReference type="ARBA" id="ARBA00022989"/>
    </source>
</evidence>
<dbReference type="RefSeq" id="XP_007511487.1">
    <property type="nucleotide sequence ID" value="XM_007511425.1"/>
</dbReference>
<feature type="transmembrane region" description="Helical" evidence="9">
    <location>
        <begin position="372"/>
        <end position="393"/>
    </location>
</feature>
<feature type="transmembrane region" description="Helical" evidence="9">
    <location>
        <begin position="227"/>
        <end position="246"/>
    </location>
</feature>
<proteinExistence type="inferred from homology"/>
<keyword evidence="8 9" id="KW-0472">Membrane</keyword>
<feature type="transmembrane region" description="Helical" evidence="9">
    <location>
        <begin position="343"/>
        <end position="360"/>
    </location>
</feature>
<dbReference type="UniPathway" id="UPA00196"/>
<evidence type="ECO:0000256" key="6">
    <source>
        <dbReference type="ARBA" id="ARBA00022824"/>
    </source>
</evidence>
<evidence type="ECO:0000256" key="1">
    <source>
        <dbReference type="ARBA" id="ARBA00004477"/>
    </source>
</evidence>
<evidence type="ECO:0000256" key="3">
    <source>
        <dbReference type="ARBA" id="ARBA00010026"/>
    </source>
</evidence>
<evidence type="ECO:0000256" key="9">
    <source>
        <dbReference type="SAM" id="Phobius"/>
    </source>
</evidence>
<feature type="transmembrane region" description="Helical" evidence="9">
    <location>
        <begin position="91"/>
        <end position="113"/>
    </location>
</feature>
<comment type="pathway">
    <text evidence="2">Glycolipid biosynthesis; glycosylphosphatidylinositol-anchor biosynthesis.</text>
</comment>
<dbReference type="OrthoDB" id="498246at2759"/>
<evidence type="ECO:0000256" key="2">
    <source>
        <dbReference type="ARBA" id="ARBA00004687"/>
    </source>
</evidence>
<dbReference type="PANTHER" id="PTHR13121:SF0">
    <property type="entry name" value="PHOSPHATIDYLINOSITOL GLYCAN ANCHOR BIOSYNTHESIS CLASS U PROTEIN"/>
    <property type="match status" value="1"/>
</dbReference>
<dbReference type="GO" id="GO:0016255">
    <property type="term" value="P:attachment of GPI anchor to protein"/>
    <property type="evidence" value="ECO:0007669"/>
    <property type="project" value="InterPro"/>
</dbReference>
<name>K8F7N3_9CHLO</name>
<sequence>MRTKNDLRFLAVGVFLRFFLAFAFPNILLANLSNSRFEFSTAFDAFNHAKEFAHLQNTHEKRITSSSRVSPFVGAIFAPFCGAGSKSDDGVLWSVVPFVCVDVLTAIVLSQIYERGCAKRKNEKTVEDDDENKGEPTSIVGVYMLHPIIILSCLSRTTKVVQFLLASLVVYGAVDVKTNKRSPTVTGGALAMLSLVHLPSAVTLLSGVLLHFWSVRENEFGTSGKKLAVHFLSQYACALGTFVNVADKYLVPNDELKEWLRVSVFDRYRAEELQPNVGLHWYVYSLMWERFLPWYCFAFQGCGIVCALTITARFARSQSPLFSACAGLLCATALASHPTLGEFAFTTVLILAHGTSVRVLERSEAIKIVADGTMIALAIFGLSFVTLRAWLITRTGNPNYFFAVTLMYAVGQVYVTYETLTFALSKKKNGKASTKAE</sequence>
<evidence type="ECO:0000313" key="11">
    <source>
        <dbReference type="Proteomes" id="UP000198341"/>
    </source>
</evidence>
<evidence type="ECO:0000313" key="10">
    <source>
        <dbReference type="EMBL" id="CCO17608.1"/>
    </source>
</evidence>
<dbReference type="GeneID" id="19014290"/>
<dbReference type="Pfam" id="PF06728">
    <property type="entry name" value="PIG-U"/>
    <property type="match status" value="1"/>
</dbReference>
<feature type="transmembrane region" description="Helical" evidence="9">
    <location>
        <begin position="7"/>
        <end position="29"/>
    </location>
</feature>
<feature type="transmembrane region" description="Helical" evidence="9">
    <location>
        <begin position="292"/>
        <end position="312"/>
    </location>
</feature>
<evidence type="ECO:0000256" key="8">
    <source>
        <dbReference type="ARBA" id="ARBA00023136"/>
    </source>
</evidence>
<feature type="transmembrane region" description="Helical" evidence="9">
    <location>
        <begin position="194"/>
        <end position="215"/>
    </location>
</feature>
<keyword evidence="6" id="KW-0256">Endoplasmic reticulum</keyword>
<gene>
    <name evidence="10" type="ORF">Bathy08g03110</name>
</gene>
<dbReference type="AlphaFoldDB" id="K8F7N3"/>
<reference evidence="10 11" key="1">
    <citation type="submission" date="2011-10" db="EMBL/GenBank/DDBJ databases">
        <authorList>
            <person name="Genoscope - CEA"/>
        </authorList>
    </citation>
    <scope>NUCLEOTIDE SEQUENCE [LARGE SCALE GENOMIC DNA]</scope>
    <source>
        <strain evidence="10 11">RCC 1105</strain>
    </source>
</reference>
<keyword evidence="5 9" id="KW-0812">Transmembrane</keyword>
<dbReference type="GO" id="GO:0042765">
    <property type="term" value="C:GPI-anchor transamidase complex"/>
    <property type="evidence" value="ECO:0007669"/>
    <property type="project" value="InterPro"/>
</dbReference>
<evidence type="ECO:0000256" key="5">
    <source>
        <dbReference type="ARBA" id="ARBA00022692"/>
    </source>
</evidence>
<keyword evidence="11" id="KW-1185">Reference proteome</keyword>
<dbReference type="KEGG" id="bpg:Bathy08g03110"/>
<keyword evidence="4" id="KW-0337">GPI-anchor biosynthesis</keyword>
<protein>
    <submittedName>
        <fullName evidence="10">Phosphatidylinositol glycan anchor biosynthesis class U protein</fullName>
    </submittedName>
</protein>
<evidence type="ECO:0000256" key="4">
    <source>
        <dbReference type="ARBA" id="ARBA00022502"/>
    </source>
</evidence>